<dbReference type="RefSeq" id="WP_346146311.1">
    <property type="nucleotide sequence ID" value="NZ_BAAAUA010000027.1"/>
</dbReference>
<sequence>MKIRKAMAGLLVAGLAAVGTAATAPAAHADGYGCAGSLVWSHTMTAGTVYTYFDGTNNCSVFVKSTYYGTPTTVELQIENNAGQWGNLDNHGPYKYYAGPSRVYGVGHCVREFIYAENPSGVAIENDYTDWHSCN</sequence>
<keyword evidence="1" id="KW-0732">Signal</keyword>
<evidence type="ECO:0000256" key="1">
    <source>
        <dbReference type="SAM" id="SignalP"/>
    </source>
</evidence>
<evidence type="ECO:0008006" key="4">
    <source>
        <dbReference type="Google" id="ProtNLM"/>
    </source>
</evidence>
<protein>
    <recommendedName>
        <fullName evidence="4">Spore-associated protein A</fullName>
    </recommendedName>
</protein>
<feature type="signal peptide" evidence="1">
    <location>
        <begin position="1"/>
        <end position="29"/>
    </location>
</feature>
<organism evidence="2 3">
    <name type="scientific">Kitasatospora cinereorecta</name>
    <dbReference type="NCBI Taxonomy" id="285560"/>
    <lineage>
        <taxon>Bacteria</taxon>
        <taxon>Bacillati</taxon>
        <taxon>Actinomycetota</taxon>
        <taxon>Actinomycetes</taxon>
        <taxon>Kitasatosporales</taxon>
        <taxon>Streptomycetaceae</taxon>
        <taxon>Kitasatospora</taxon>
    </lineage>
</organism>
<proteinExistence type="predicted"/>
<evidence type="ECO:0000313" key="3">
    <source>
        <dbReference type="Proteomes" id="UP001596066"/>
    </source>
</evidence>
<accession>A0ABW0V7F4</accession>
<evidence type="ECO:0000313" key="2">
    <source>
        <dbReference type="EMBL" id="MFC5641622.1"/>
    </source>
</evidence>
<dbReference type="Proteomes" id="UP001596066">
    <property type="component" value="Unassembled WGS sequence"/>
</dbReference>
<comment type="caution">
    <text evidence="2">The sequence shown here is derived from an EMBL/GenBank/DDBJ whole genome shotgun (WGS) entry which is preliminary data.</text>
</comment>
<dbReference type="EMBL" id="JBHSOC010000013">
    <property type="protein sequence ID" value="MFC5641622.1"/>
    <property type="molecule type" value="Genomic_DNA"/>
</dbReference>
<reference evidence="3" key="1">
    <citation type="journal article" date="2019" name="Int. J. Syst. Evol. Microbiol.">
        <title>The Global Catalogue of Microorganisms (GCM) 10K type strain sequencing project: providing services to taxonomists for standard genome sequencing and annotation.</title>
        <authorList>
            <consortium name="The Broad Institute Genomics Platform"/>
            <consortium name="The Broad Institute Genome Sequencing Center for Infectious Disease"/>
            <person name="Wu L."/>
            <person name="Ma J."/>
        </authorList>
    </citation>
    <scope>NUCLEOTIDE SEQUENCE [LARGE SCALE GENOMIC DNA]</scope>
    <source>
        <strain evidence="3">CGMCC 4.1622</strain>
    </source>
</reference>
<keyword evidence="3" id="KW-1185">Reference proteome</keyword>
<gene>
    <name evidence="2" type="ORF">ACFPZF_09680</name>
</gene>
<feature type="chain" id="PRO_5045338538" description="Spore-associated protein A" evidence="1">
    <location>
        <begin position="30"/>
        <end position="135"/>
    </location>
</feature>
<name>A0ABW0V7F4_9ACTN</name>